<dbReference type="AlphaFoldDB" id="A0AAD1R9D6"/>
<sequence>MVDCPMEIALEGSLGTEAGAETVAETVKPPTPCTYAQAAGSGGVNNATIALKELPNIKLLSLLEEIKDKHNETDCNLANLQTELKNLRSQSSKMSNSKRGPVRLLIAEKKTLEQQFSFKLLHLESQIAQIQTLMQQRLKHTARVKRQESLGGRRDIPEGEGSGMESGGDQTTSPEGRPPPPPNTLEVHAQKGITTTEEKWGNEERGEWRLKVAETKQQQPIKEALLAFDADDLEGAVDSSVKRKKKKSKKNPATHKPEPGIPRESGGSVGKGEYSSDFTYSDEDFPSLRAPGVCPPCPCRSLWAPHRPPW</sequence>
<feature type="compositionally biased region" description="Basic residues" evidence="2">
    <location>
        <begin position="242"/>
        <end position="253"/>
    </location>
</feature>
<evidence type="ECO:0000256" key="2">
    <source>
        <dbReference type="SAM" id="MobiDB-lite"/>
    </source>
</evidence>
<name>A0AAD1R9D6_PELCU</name>
<evidence type="ECO:0000313" key="3">
    <source>
        <dbReference type="EMBL" id="CAH2245868.1"/>
    </source>
</evidence>
<gene>
    <name evidence="3" type="ORF">PECUL_23A061961</name>
</gene>
<dbReference type="Proteomes" id="UP001295444">
    <property type="component" value="Chromosome 02"/>
</dbReference>
<evidence type="ECO:0000256" key="1">
    <source>
        <dbReference type="SAM" id="Coils"/>
    </source>
</evidence>
<dbReference type="EMBL" id="OW240913">
    <property type="protein sequence ID" value="CAH2245868.1"/>
    <property type="molecule type" value="Genomic_DNA"/>
</dbReference>
<accession>A0AAD1R9D6</accession>
<organism evidence="3 4">
    <name type="scientific">Pelobates cultripes</name>
    <name type="common">Western spadefoot toad</name>
    <dbReference type="NCBI Taxonomy" id="61616"/>
    <lineage>
        <taxon>Eukaryota</taxon>
        <taxon>Metazoa</taxon>
        <taxon>Chordata</taxon>
        <taxon>Craniata</taxon>
        <taxon>Vertebrata</taxon>
        <taxon>Euteleostomi</taxon>
        <taxon>Amphibia</taxon>
        <taxon>Batrachia</taxon>
        <taxon>Anura</taxon>
        <taxon>Pelobatoidea</taxon>
        <taxon>Pelobatidae</taxon>
        <taxon>Pelobates</taxon>
    </lineage>
</organism>
<feature type="compositionally biased region" description="Basic and acidic residues" evidence="2">
    <location>
        <begin position="196"/>
        <end position="206"/>
    </location>
</feature>
<keyword evidence="4" id="KW-1185">Reference proteome</keyword>
<feature type="compositionally biased region" description="Basic and acidic residues" evidence="2">
    <location>
        <begin position="145"/>
        <end position="157"/>
    </location>
</feature>
<reference evidence="3" key="1">
    <citation type="submission" date="2022-03" db="EMBL/GenBank/DDBJ databases">
        <authorList>
            <person name="Alioto T."/>
            <person name="Alioto T."/>
            <person name="Gomez Garrido J."/>
        </authorList>
    </citation>
    <scope>NUCLEOTIDE SEQUENCE</scope>
</reference>
<evidence type="ECO:0000313" key="4">
    <source>
        <dbReference type="Proteomes" id="UP001295444"/>
    </source>
</evidence>
<keyword evidence="1" id="KW-0175">Coiled coil</keyword>
<feature type="region of interest" description="Disordered" evidence="2">
    <location>
        <begin position="142"/>
        <end position="206"/>
    </location>
</feature>
<proteinExistence type="predicted"/>
<feature type="region of interest" description="Disordered" evidence="2">
    <location>
        <begin position="228"/>
        <end position="282"/>
    </location>
</feature>
<feature type="coiled-coil region" evidence="1">
    <location>
        <begin position="63"/>
        <end position="97"/>
    </location>
</feature>
<protein>
    <submittedName>
        <fullName evidence="3">Uncharacterized protein</fullName>
    </submittedName>
</protein>